<protein>
    <submittedName>
        <fullName evidence="2">SAM domain-containing protein</fullName>
    </submittedName>
</protein>
<sequence>MRSLQIDEILYNVLFKEDLLQFAPTFAKNALTRADHFSQVHDDDLLSLGLPKIAIRRLRSGLAAKEVKKRLEKRAKKNLQINYINVSHLDIPSSPRQPQQAQQQMQPQQQMHHESEIIREDKPSTSNNPIPLALILKEDVSLQLL</sequence>
<organism evidence="1 2">
    <name type="scientific">Panagrolaimus sp. PS1159</name>
    <dbReference type="NCBI Taxonomy" id="55785"/>
    <lineage>
        <taxon>Eukaryota</taxon>
        <taxon>Metazoa</taxon>
        <taxon>Ecdysozoa</taxon>
        <taxon>Nematoda</taxon>
        <taxon>Chromadorea</taxon>
        <taxon>Rhabditida</taxon>
        <taxon>Tylenchina</taxon>
        <taxon>Panagrolaimomorpha</taxon>
        <taxon>Panagrolaimoidea</taxon>
        <taxon>Panagrolaimidae</taxon>
        <taxon>Panagrolaimus</taxon>
    </lineage>
</organism>
<reference evidence="2" key="1">
    <citation type="submission" date="2022-11" db="UniProtKB">
        <authorList>
            <consortium name="WormBaseParasite"/>
        </authorList>
    </citation>
    <scope>IDENTIFICATION</scope>
</reference>
<evidence type="ECO:0000313" key="1">
    <source>
        <dbReference type="Proteomes" id="UP000887580"/>
    </source>
</evidence>
<dbReference type="WBParaSite" id="PS1159_v2.g23408.t1">
    <property type="protein sequence ID" value="PS1159_v2.g23408.t1"/>
    <property type="gene ID" value="PS1159_v2.g23408"/>
</dbReference>
<accession>A0AC35G2E2</accession>
<proteinExistence type="predicted"/>
<dbReference type="Proteomes" id="UP000887580">
    <property type="component" value="Unplaced"/>
</dbReference>
<name>A0AC35G2E2_9BILA</name>
<evidence type="ECO:0000313" key="2">
    <source>
        <dbReference type="WBParaSite" id="PS1159_v2.g23408.t1"/>
    </source>
</evidence>